<name>A0AB39RVN8_9ACTN</name>
<reference evidence="1" key="1">
    <citation type="submission" date="2024-07" db="EMBL/GenBank/DDBJ databases">
        <authorList>
            <person name="Yu S.T."/>
        </authorList>
    </citation>
    <scope>NUCLEOTIDE SEQUENCE</scope>
    <source>
        <strain evidence="1">R41</strain>
    </source>
</reference>
<accession>A0AB39RVN8</accession>
<gene>
    <name evidence="1" type="ORF">AB5J53_44050</name>
</gene>
<proteinExistence type="predicted"/>
<dbReference type="RefSeq" id="WP_369251190.1">
    <property type="nucleotide sequence ID" value="NZ_CP163443.1"/>
</dbReference>
<protein>
    <submittedName>
        <fullName evidence="1">Uncharacterized protein</fullName>
    </submittedName>
</protein>
<dbReference type="AlphaFoldDB" id="A0AB39RVN8"/>
<dbReference type="EMBL" id="CP163443">
    <property type="protein sequence ID" value="XDQ58133.1"/>
    <property type="molecule type" value="Genomic_DNA"/>
</dbReference>
<organism evidence="1">
    <name type="scientific">Streptomyces sp. R41</name>
    <dbReference type="NCBI Taxonomy" id="3238632"/>
    <lineage>
        <taxon>Bacteria</taxon>
        <taxon>Bacillati</taxon>
        <taxon>Actinomycetota</taxon>
        <taxon>Actinomycetes</taxon>
        <taxon>Kitasatosporales</taxon>
        <taxon>Streptomycetaceae</taxon>
        <taxon>Streptomyces</taxon>
    </lineage>
</organism>
<sequence>MVRNAFFLLVNAVNGASAISASEIQRSSAASHAALVYLIGVQADSSMPAIDSRIVFFTATASEKCAPAVRHTSTTLWEKYAESARTMIFAVMPIAHRPHRGQSLAQQARRPLAGACRALAQPGGDDDPSTGCGLDGDDLEVQTALLGVAEGGALLGRPVDLLDLGVDVHEHHLVPLRDQTGVRSQSAGERPHCGLELAHVPPR</sequence>
<evidence type="ECO:0000313" key="1">
    <source>
        <dbReference type="EMBL" id="XDQ58133.1"/>
    </source>
</evidence>